<accession>A0A4C1YD24</accession>
<keyword evidence="2" id="KW-1133">Transmembrane helix</keyword>
<gene>
    <name evidence="3" type="ORF">EVAR_55135_1</name>
</gene>
<reference evidence="3 4" key="1">
    <citation type="journal article" date="2019" name="Commun. Biol.">
        <title>The bagworm genome reveals a unique fibroin gene that provides high tensile strength.</title>
        <authorList>
            <person name="Kono N."/>
            <person name="Nakamura H."/>
            <person name="Ohtoshi R."/>
            <person name="Tomita M."/>
            <person name="Numata K."/>
            <person name="Arakawa K."/>
        </authorList>
    </citation>
    <scope>NUCLEOTIDE SEQUENCE [LARGE SCALE GENOMIC DNA]</scope>
</reference>
<dbReference type="AlphaFoldDB" id="A0A4C1YD24"/>
<feature type="region of interest" description="Disordered" evidence="1">
    <location>
        <begin position="1"/>
        <end position="21"/>
    </location>
</feature>
<sequence length="124" mass="14377">MQRSARSQRRSWRHVNKRKRAGCWRRKVTPARLRRGSKHYTALCGTSQQHLHTREHTLITTQDFATHLVLEYDRPKGRSGDDSVEHRNMRLALDRCGTPGRGLRAVFLVAAMALYLAMGEYFSI</sequence>
<organism evidence="3 4">
    <name type="scientific">Eumeta variegata</name>
    <name type="common">Bagworm moth</name>
    <name type="synonym">Eumeta japonica</name>
    <dbReference type="NCBI Taxonomy" id="151549"/>
    <lineage>
        <taxon>Eukaryota</taxon>
        <taxon>Metazoa</taxon>
        <taxon>Ecdysozoa</taxon>
        <taxon>Arthropoda</taxon>
        <taxon>Hexapoda</taxon>
        <taxon>Insecta</taxon>
        <taxon>Pterygota</taxon>
        <taxon>Neoptera</taxon>
        <taxon>Endopterygota</taxon>
        <taxon>Lepidoptera</taxon>
        <taxon>Glossata</taxon>
        <taxon>Ditrysia</taxon>
        <taxon>Tineoidea</taxon>
        <taxon>Psychidae</taxon>
        <taxon>Oiketicinae</taxon>
        <taxon>Eumeta</taxon>
    </lineage>
</organism>
<protein>
    <submittedName>
        <fullName evidence="3">Uncharacterized protein</fullName>
    </submittedName>
</protein>
<keyword evidence="4" id="KW-1185">Reference proteome</keyword>
<keyword evidence="2" id="KW-0812">Transmembrane</keyword>
<feature type="transmembrane region" description="Helical" evidence="2">
    <location>
        <begin position="105"/>
        <end position="123"/>
    </location>
</feature>
<evidence type="ECO:0000256" key="1">
    <source>
        <dbReference type="SAM" id="MobiDB-lite"/>
    </source>
</evidence>
<dbReference type="Proteomes" id="UP000299102">
    <property type="component" value="Unassembled WGS sequence"/>
</dbReference>
<dbReference type="EMBL" id="BGZK01001142">
    <property type="protein sequence ID" value="GBP72367.1"/>
    <property type="molecule type" value="Genomic_DNA"/>
</dbReference>
<keyword evidence="2" id="KW-0472">Membrane</keyword>
<comment type="caution">
    <text evidence="3">The sequence shown here is derived from an EMBL/GenBank/DDBJ whole genome shotgun (WGS) entry which is preliminary data.</text>
</comment>
<proteinExistence type="predicted"/>
<evidence type="ECO:0000313" key="4">
    <source>
        <dbReference type="Proteomes" id="UP000299102"/>
    </source>
</evidence>
<evidence type="ECO:0000313" key="3">
    <source>
        <dbReference type="EMBL" id="GBP72367.1"/>
    </source>
</evidence>
<evidence type="ECO:0000256" key="2">
    <source>
        <dbReference type="SAM" id="Phobius"/>
    </source>
</evidence>
<name>A0A4C1YD24_EUMVA</name>